<dbReference type="EMBL" id="RYZZ01000007">
    <property type="protein sequence ID" value="RUQ30266.1"/>
    <property type="molecule type" value="Genomic_DNA"/>
</dbReference>
<dbReference type="SUPFAM" id="SSF56281">
    <property type="entry name" value="Metallo-hydrolase/oxidoreductase"/>
    <property type="match status" value="1"/>
</dbReference>
<sequence>MGKINEIDERILLIDGNDLNRKLRTGTYVIKEKELTIVETSASPSVPYVLEGLSEAGIQPEDIKYIILTHIHLDHAGGAGLFLQKCPNAKVIVHKKGARHLTDPSRLIAGAKAVYGDDFEALFDPIIPIPAERIIIKEHLETLSISKESTLTFYDTPGHANHHLSIHDHASNGMFSGDTVGIYYRELDQNGIEFYLPTTSPNQFNPEAMIAAAEFYENLGVEKIYFGHFGVSHHPKQVYKHLKYWLPIFIETAKYAHASHTEFDEKLSALSSALFKPIQDYLTQKGVPDNHPVYEILTLDIRVCSMGLIDYLMKQDQK</sequence>
<dbReference type="OrthoDB" id="9761531at2"/>
<proteinExistence type="predicted"/>
<protein>
    <submittedName>
        <fullName evidence="2">MBL fold metallo-hydrolase</fullName>
    </submittedName>
</protein>
<dbReference type="Gene3D" id="3.60.15.10">
    <property type="entry name" value="Ribonuclease Z/Hydroxyacylglutathione hydrolase-like"/>
    <property type="match status" value="1"/>
</dbReference>
<dbReference type="CDD" id="cd07726">
    <property type="entry name" value="ST1585-like_MBL-fold"/>
    <property type="match status" value="1"/>
</dbReference>
<name>A0A3S0VQ23_9BACI</name>
<dbReference type="InterPro" id="IPR050855">
    <property type="entry name" value="NDM-1-like"/>
</dbReference>
<dbReference type="InterPro" id="IPR001279">
    <property type="entry name" value="Metallo-B-lactamas"/>
</dbReference>
<keyword evidence="2" id="KW-0378">Hydrolase</keyword>
<dbReference type="GO" id="GO:0016787">
    <property type="term" value="F:hydrolase activity"/>
    <property type="evidence" value="ECO:0007669"/>
    <property type="project" value="UniProtKB-KW"/>
</dbReference>
<keyword evidence="3" id="KW-1185">Reference proteome</keyword>
<dbReference type="Proteomes" id="UP000267430">
    <property type="component" value="Unassembled WGS sequence"/>
</dbReference>
<evidence type="ECO:0000313" key="2">
    <source>
        <dbReference type="EMBL" id="RUQ30266.1"/>
    </source>
</evidence>
<organism evidence="2 3">
    <name type="scientific">Peribacillus cavernae</name>
    <dbReference type="NCBI Taxonomy" id="1674310"/>
    <lineage>
        <taxon>Bacteria</taxon>
        <taxon>Bacillati</taxon>
        <taxon>Bacillota</taxon>
        <taxon>Bacilli</taxon>
        <taxon>Bacillales</taxon>
        <taxon>Bacillaceae</taxon>
        <taxon>Peribacillus</taxon>
    </lineage>
</organism>
<accession>A0A3S0VQ23</accession>
<dbReference type="InterPro" id="IPR036866">
    <property type="entry name" value="RibonucZ/Hydroxyglut_hydro"/>
</dbReference>
<dbReference type="AlphaFoldDB" id="A0A3S0VQ23"/>
<evidence type="ECO:0000313" key="3">
    <source>
        <dbReference type="Proteomes" id="UP000267430"/>
    </source>
</evidence>
<dbReference type="RefSeq" id="WP_126864288.1">
    <property type="nucleotide sequence ID" value="NZ_JAUSTX010000001.1"/>
</dbReference>
<evidence type="ECO:0000259" key="1">
    <source>
        <dbReference type="SMART" id="SM00849"/>
    </source>
</evidence>
<dbReference type="Pfam" id="PF00753">
    <property type="entry name" value="Lactamase_B"/>
    <property type="match status" value="1"/>
</dbReference>
<feature type="domain" description="Metallo-beta-lactamase" evidence="1">
    <location>
        <begin position="24"/>
        <end position="228"/>
    </location>
</feature>
<gene>
    <name evidence="2" type="ORF">ELQ35_07975</name>
</gene>
<dbReference type="SMART" id="SM00849">
    <property type="entry name" value="Lactamase_B"/>
    <property type="match status" value="1"/>
</dbReference>
<dbReference type="PANTHER" id="PTHR42951">
    <property type="entry name" value="METALLO-BETA-LACTAMASE DOMAIN-CONTAINING"/>
    <property type="match status" value="1"/>
</dbReference>
<comment type="caution">
    <text evidence="2">The sequence shown here is derived from an EMBL/GenBank/DDBJ whole genome shotgun (WGS) entry which is preliminary data.</text>
</comment>
<dbReference type="InterPro" id="IPR037482">
    <property type="entry name" value="ST1585_MBL-fold"/>
</dbReference>
<dbReference type="PANTHER" id="PTHR42951:SF22">
    <property type="entry name" value="METALLO BETA-LACTAMASE SUPERFAMILY LIPOPROTEIN"/>
    <property type="match status" value="1"/>
</dbReference>
<reference evidence="2 3" key="1">
    <citation type="submission" date="2018-12" db="EMBL/GenBank/DDBJ databases">
        <title>Bacillus chawlae sp. nov., Bacillus glennii sp. nov., and Bacillus saganii sp. nov. Isolated from the Vehicle Assembly Building at Kennedy Space Center where the Viking Spacecraft were Assembled.</title>
        <authorList>
            <person name="Seuylemezian A."/>
            <person name="Vaishampayan P."/>
        </authorList>
    </citation>
    <scope>NUCLEOTIDE SEQUENCE [LARGE SCALE GENOMIC DNA]</scope>
    <source>
        <strain evidence="2 3">L5</strain>
    </source>
</reference>